<evidence type="ECO:0000313" key="3">
    <source>
        <dbReference type="Proteomes" id="UP000250043"/>
    </source>
</evidence>
<accession>A0A8E2ARM4</accession>
<dbReference type="SUPFAM" id="SSF47823">
    <property type="entry name" value="lambda integrase-like, N-terminal domain"/>
    <property type="match status" value="1"/>
</dbReference>
<dbReference type="Proteomes" id="UP000250043">
    <property type="component" value="Unassembled WGS sequence"/>
</dbReference>
<reference evidence="2 3" key="1">
    <citation type="submission" date="2016-07" db="EMBL/GenBank/DDBJ databases">
        <title>Draft genome of the white-rot fungus Obba rivulosa 3A-2.</title>
        <authorList>
            <consortium name="DOE Joint Genome Institute"/>
            <person name="Miettinen O."/>
            <person name="Riley R."/>
            <person name="Acob R."/>
            <person name="Barry K."/>
            <person name="Cullen D."/>
            <person name="De Vries R."/>
            <person name="Hainaut M."/>
            <person name="Hatakka A."/>
            <person name="Henrissat B."/>
            <person name="Hilden K."/>
            <person name="Kuo R."/>
            <person name="Labutti K."/>
            <person name="Lipzen A."/>
            <person name="Makela M.R."/>
            <person name="Sandor L."/>
            <person name="Spatafora J.W."/>
            <person name="Grigoriev I.V."/>
            <person name="Hibbett D.S."/>
        </authorList>
    </citation>
    <scope>NUCLEOTIDE SEQUENCE [LARGE SCALE GENOMIC DNA]</scope>
    <source>
        <strain evidence="2 3">3A-2</strain>
    </source>
</reference>
<protein>
    <submittedName>
        <fullName evidence="2">Uncharacterized protein</fullName>
    </submittedName>
</protein>
<sequence length="97" mass="11023">SQQPKRAPWPLERLILECSIALGYALDKSTRLTYFSALNSYLNFCKLHDFAVEPTPDTLSFFVVFISAHIKPHSVASYLSGICSELEPFFPKVRTVR</sequence>
<dbReference type="AlphaFoldDB" id="A0A8E2ARM4"/>
<feature type="non-terminal residue" evidence="2">
    <location>
        <position position="97"/>
    </location>
</feature>
<dbReference type="OrthoDB" id="5598396at2759"/>
<dbReference type="EMBL" id="KV722755">
    <property type="protein sequence ID" value="OCH83955.1"/>
    <property type="molecule type" value="Genomic_DNA"/>
</dbReference>
<dbReference type="GO" id="GO:0003677">
    <property type="term" value="F:DNA binding"/>
    <property type="evidence" value="ECO:0007669"/>
    <property type="project" value="UniProtKB-KW"/>
</dbReference>
<proteinExistence type="predicted"/>
<name>A0A8E2ARM4_9APHY</name>
<dbReference type="Gene3D" id="1.10.150.130">
    <property type="match status" value="1"/>
</dbReference>
<keyword evidence="1" id="KW-0238">DNA-binding</keyword>
<gene>
    <name evidence="2" type="ORF">OBBRIDRAFT_716913</name>
</gene>
<evidence type="ECO:0000256" key="1">
    <source>
        <dbReference type="ARBA" id="ARBA00023125"/>
    </source>
</evidence>
<evidence type="ECO:0000313" key="2">
    <source>
        <dbReference type="EMBL" id="OCH83955.1"/>
    </source>
</evidence>
<dbReference type="InterPro" id="IPR010998">
    <property type="entry name" value="Integrase_recombinase_N"/>
</dbReference>
<feature type="non-terminal residue" evidence="2">
    <location>
        <position position="1"/>
    </location>
</feature>
<keyword evidence="3" id="KW-1185">Reference proteome</keyword>
<organism evidence="2 3">
    <name type="scientific">Obba rivulosa</name>
    <dbReference type="NCBI Taxonomy" id="1052685"/>
    <lineage>
        <taxon>Eukaryota</taxon>
        <taxon>Fungi</taxon>
        <taxon>Dikarya</taxon>
        <taxon>Basidiomycota</taxon>
        <taxon>Agaricomycotina</taxon>
        <taxon>Agaricomycetes</taxon>
        <taxon>Polyporales</taxon>
        <taxon>Gelatoporiaceae</taxon>
        <taxon>Obba</taxon>
    </lineage>
</organism>